<dbReference type="PANTHER" id="PTHR42947">
    <property type="entry name" value="COB--COM HETERODISULFIDE REDUCTASE SUBUNIT B 1"/>
    <property type="match status" value="1"/>
</dbReference>
<dbReference type="Pfam" id="PF02754">
    <property type="entry name" value="CCG"/>
    <property type="match status" value="2"/>
</dbReference>
<proteinExistence type="predicted"/>
<evidence type="ECO:0000256" key="1">
    <source>
        <dbReference type="ARBA" id="ARBA00023002"/>
    </source>
</evidence>
<keyword evidence="1" id="KW-0560">Oxidoreductase</keyword>
<feature type="domain" description="Cysteine-rich" evidence="2">
    <location>
        <begin position="151"/>
        <end position="240"/>
    </location>
</feature>
<dbReference type="GO" id="GO:0016491">
    <property type="term" value="F:oxidoreductase activity"/>
    <property type="evidence" value="ECO:0007669"/>
    <property type="project" value="UniProtKB-KW"/>
</dbReference>
<evidence type="ECO:0000259" key="2">
    <source>
        <dbReference type="Pfam" id="PF02754"/>
    </source>
</evidence>
<dbReference type="AlphaFoldDB" id="A0A6J6NWV7"/>
<dbReference type="PANTHER" id="PTHR42947:SF1">
    <property type="entry name" value="COB--COM HETERODISULFIDE REDUCTASE SUBUNIT B 1"/>
    <property type="match status" value="1"/>
</dbReference>
<dbReference type="Gene3D" id="3.40.50.11810">
    <property type="match status" value="1"/>
</dbReference>
<name>A0A6J6NWV7_9ZZZZ</name>
<dbReference type="EMBL" id="CAEZXP010000001">
    <property type="protein sequence ID" value="CAB4689158.1"/>
    <property type="molecule type" value="Genomic_DNA"/>
</dbReference>
<feature type="domain" description="Cysteine-rich" evidence="2">
    <location>
        <begin position="4"/>
        <end position="87"/>
    </location>
</feature>
<reference evidence="3" key="1">
    <citation type="submission" date="2020-05" db="EMBL/GenBank/DDBJ databases">
        <authorList>
            <person name="Chiriac C."/>
            <person name="Salcher M."/>
            <person name="Ghai R."/>
            <person name="Kavagutti S V."/>
        </authorList>
    </citation>
    <scope>NUCLEOTIDE SEQUENCE</scope>
</reference>
<accession>A0A6J6NWV7</accession>
<protein>
    <submittedName>
        <fullName evidence="3">Unannotated protein</fullName>
    </submittedName>
</protein>
<evidence type="ECO:0000313" key="3">
    <source>
        <dbReference type="EMBL" id="CAB4689158.1"/>
    </source>
</evidence>
<organism evidence="3">
    <name type="scientific">freshwater metagenome</name>
    <dbReference type="NCBI Taxonomy" id="449393"/>
    <lineage>
        <taxon>unclassified sequences</taxon>
        <taxon>metagenomes</taxon>
        <taxon>ecological metagenomes</taxon>
    </lineage>
</organism>
<dbReference type="Gene3D" id="1.20.1050.140">
    <property type="match status" value="1"/>
</dbReference>
<gene>
    <name evidence="3" type="ORF">UFOPK2399_00574</name>
</gene>
<dbReference type="InterPro" id="IPR004017">
    <property type="entry name" value="Cys_rich_dom"/>
</dbReference>
<sequence>MKQVAYYKGCLASLSAKELDTSTRALAPKVGLELIELESVTCCGAGDIHEAEPDYYLHLNARILAYAAATGADTLMTVCNVCTLNLRQANWQLVNDTELRARVNENLAQVGVQPYERDIEVKHFLWEVAAGEGYEKLKVAAHRGLKGLKIAPFYGCQILRPSKLMGFEDPDSPSSLERIIEACGGEALDYPAKLKCCGFPIIQAREETALGELVQPIEQAYEMGADAMVTPCPLCHLSLDAWQSKLKKTTGKDFNMPILHLSQLIGVAAGISEADLQFKRHVVSVDKVMAKLDA</sequence>
<dbReference type="InterPro" id="IPR051278">
    <property type="entry name" value="HdrB/HdrD_reductase"/>
</dbReference>